<keyword evidence="3 8" id="KW-0347">Helicase</keyword>
<dbReference type="Proteomes" id="UP000008461">
    <property type="component" value="Chromosome"/>
</dbReference>
<dbReference type="PANTHER" id="PTHR47959">
    <property type="entry name" value="ATP-DEPENDENT RNA HELICASE RHLE-RELATED"/>
    <property type="match status" value="1"/>
</dbReference>
<dbReference type="PROSITE" id="PS51192">
    <property type="entry name" value="HELICASE_ATP_BIND_1"/>
    <property type="match status" value="1"/>
</dbReference>
<evidence type="ECO:0000256" key="2">
    <source>
        <dbReference type="ARBA" id="ARBA00022801"/>
    </source>
</evidence>
<dbReference type="HOGENOM" id="CLU_003041_1_3_10"/>
<organism evidence="8 9">
    <name type="scientific">Haliscomenobacter hydrossis (strain ATCC 27775 / DSM 1100 / LMG 10767 / O)</name>
    <dbReference type="NCBI Taxonomy" id="760192"/>
    <lineage>
        <taxon>Bacteria</taxon>
        <taxon>Pseudomonadati</taxon>
        <taxon>Bacteroidota</taxon>
        <taxon>Saprospiria</taxon>
        <taxon>Saprospirales</taxon>
        <taxon>Haliscomenobacteraceae</taxon>
        <taxon>Haliscomenobacter</taxon>
    </lineage>
</organism>
<dbReference type="Pfam" id="PF00271">
    <property type="entry name" value="Helicase_C"/>
    <property type="match status" value="1"/>
</dbReference>
<evidence type="ECO:0000313" key="9">
    <source>
        <dbReference type="Proteomes" id="UP000008461"/>
    </source>
</evidence>
<dbReference type="GO" id="GO:0005524">
    <property type="term" value="F:ATP binding"/>
    <property type="evidence" value="ECO:0007669"/>
    <property type="project" value="UniProtKB-KW"/>
</dbReference>
<dbReference type="InterPro" id="IPR044742">
    <property type="entry name" value="DEAD/DEAH_RhlB"/>
</dbReference>
<evidence type="ECO:0000256" key="5">
    <source>
        <dbReference type="ARBA" id="ARBA00038437"/>
    </source>
</evidence>
<dbReference type="PROSITE" id="PS51194">
    <property type="entry name" value="HELICASE_CTER"/>
    <property type="match status" value="1"/>
</dbReference>
<dbReference type="RefSeq" id="WP_013768537.1">
    <property type="nucleotide sequence ID" value="NC_015510.1"/>
</dbReference>
<proteinExistence type="inferred from homology"/>
<protein>
    <submittedName>
        <fullName evidence="8">DEAD/DEAH box helicase domain protein</fullName>
    </submittedName>
</protein>
<keyword evidence="2" id="KW-0378">Hydrolase</keyword>
<evidence type="ECO:0000256" key="3">
    <source>
        <dbReference type="ARBA" id="ARBA00022806"/>
    </source>
</evidence>
<dbReference type="InterPro" id="IPR014001">
    <property type="entry name" value="Helicase_ATP-bd"/>
</dbReference>
<evidence type="ECO:0000259" key="6">
    <source>
        <dbReference type="PROSITE" id="PS51192"/>
    </source>
</evidence>
<accession>F4L4V3</accession>
<dbReference type="CDD" id="cd00268">
    <property type="entry name" value="DEADc"/>
    <property type="match status" value="1"/>
</dbReference>
<feature type="domain" description="Helicase C-terminal" evidence="7">
    <location>
        <begin position="221"/>
        <end position="368"/>
    </location>
</feature>
<comment type="similarity">
    <text evidence="5">Belongs to the DEAD box helicase family.</text>
</comment>
<name>F4L4V3_HALH1</name>
<dbReference type="InterPro" id="IPR011545">
    <property type="entry name" value="DEAD/DEAH_box_helicase_dom"/>
</dbReference>
<dbReference type="OrthoDB" id="9785240at2"/>
<reference key="2">
    <citation type="submission" date="2011-04" db="EMBL/GenBank/DDBJ databases">
        <title>Complete sequence of chromosome of Haliscomenobacter hydrossis DSM 1100.</title>
        <authorList>
            <consortium name="US DOE Joint Genome Institute (JGI-PGF)"/>
            <person name="Lucas S."/>
            <person name="Han J."/>
            <person name="Lapidus A."/>
            <person name="Bruce D."/>
            <person name="Goodwin L."/>
            <person name="Pitluck S."/>
            <person name="Peters L."/>
            <person name="Kyrpides N."/>
            <person name="Mavromatis K."/>
            <person name="Ivanova N."/>
            <person name="Ovchinnikova G."/>
            <person name="Pagani I."/>
            <person name="Daligault H."/>
            <person name="Detter J.C."/>
            <person name="Han C."/>
            <person name="Land M."/>
            <person name="Hauser L."/>
            <person name="Markowitz V."/>
            <person name="Cheng J.-F."/>
            <person name="Hugenholtz P."/>
            <person name="Woyke T."/>
            <person name="Wu D."/>
            <person name="Verbarg S."/>
            <person name="Frueling A."/>
            <person name="Brambilla E."/>
            <person name="Klenk H.-P."/>
            <person name="Eisen J.A."/>
        </authorList>
    </citation>
    <scope>NUCLEOTIDE SEQUENCE</scope>
    <source>
        <strain>DSM 1100</strain>
    </source>
</reference>
<dbReference type="eggNOG" id="COG0513">
    <property type="taxonomic scope" value="Bacteria"/>
</dbReference>
<dbReference type="Pfam" id="PF00270">
    <property type="entry name" value="DEAD"/>
    <property type="match status" value="1"/>
</dbReference>
<gene>
    <name evidence="8" type="ordered locus">Halhy_6194</name>
</gene>
<keyword evidence="9" id="KW-1185">Reference proteome</keyword>
<dbReference type="InterPro" id="IPR027417">
    <property type="entry name" value="P-loop_NTPase"/>
</dbReference>
<evidence type="ECO:0000256" key="1">
    <source>
        <dbReference type="ARBA" id="ARBA00022741"/>
    </source>
</evidence>
<dbReference type="KEGG" id="hhy:Halhy_6194"/>
<dbReference type="Pfam" id="PF03880">
    <property type="entry name" value="DbpA"/>
    <property type="match status" value="1"/>
</dbReference>
<dbReference type="InterPro" id="IPR050079">
    <property type="entry name" value="DEAD_box_RNA_helicase"/>
</dbReference>
<dbReference type="GO" id="GO:0016787">
    <property type="term" value="F:hydrolase activity"/>
    <property type="evidence" value="ECO:0007669"/>
    <property type="project" value="UniProtKB-KW"/>
</dbReference>
<reference evidence="8 9" key="1">
    <citation type="journal article" date="2011" name="Stand. Genomic Sci.">
        <title>Complete genome sequence of Haliscomenobacter hydrossis type strain (O).</title>
        <authorList>
            <consortium name="US DOE Joint Genome Institute (JGI-PGF)"/>
            <person name="Daligault H."/>
            <person name="Lapidus A."/>
            <person name="Zeytun A."/>
            <person name="Nolan M."/>
            <person name="Lucas S."/>
            <person name="Del Rio T.G."/>
            <person name="Tice H."/>
            <person name="Cheng J.F."/>
            <person name="Tapia R."/>
            <person name="Han C."/>
            <person name="Goodwin L."/>
            <person name="Pitluck S."/>
            <person name="Liolios K."/>
            <person name="Pagani I."/>
            <person name="Ivanova N."/>
            <person name="Huntemann M."/>
            <person name="Mavromatis K."/>
            <person name="Mikhailova N."/>
            <person name="Pati A."/>
            <person name="Chen A."/>
            <person name="Palaniappan K."/>
            <person name="Land M."/>
            <person name="Hauser L."/>
            <person name="Brambilla E.M."/>
            <person name="Rohde M."/>
            <person name="Verbarg S."/>
            <person name="Goker M."/>
            <person name="Bristow J."/>
            <person name="Eisen J.A."/>
            <person name="Markowitz V."/>
            <person name="Hugenholtz P."/>
            <person name="Kyrpides N.C."/>
            <person name="Klenk H.P."/>
            <person name="Woyke T."/>
        </authorList>
    </citation>
    <scope>NUCLEOTIDE SEQUENCE [LARGE SCALE GENOMIC DNA]</scope>
    <source>
        <strain evidence="9">ATCC 27775 / DSM 1100 / LMG 10767 / O</strain>
    </source>
</reference>
<keyword evidence="4" id="KW-0067">ATP-binding</keyword>
<dbReference type="GO" id="GO:0003676">
    <property type="term" value="F:nucleic acid binding"/>
    <property type="evidence" value="ECO:0007669"/>
    <property type="project" value="InterPro"/>
</dbReference>
<sequence length="443" mass="49322">MQTTPTLADTLANLGIISLNEMQEQALQSIPAEPNLMLLAPTGSGKTLAFLLPILELLQPDRPGVQCLVLSPTRELAIQIERVWQKMATGYKVNTCYGGHPMQIEIRNLSQAPALLIGTPGRIIEHLHRKSFELENLHILVLDEFDKCLSMGFQEQMEQIVEGIPHLEKRILVSASNEQSIPKFTGIVAPKVLDYTNTEDKSTDGLQVKAVMAKDEDRIAALYELLCTLGQEQTLVFCNQRDATERVVSALRDLGLQSSFFHGGMEQLDREKTLVQFRNGSIVVLVSSDLAARGLDIPEVRNVIHFELPDRASDFGHRNGRTARMHNEGTAFLILNSAADLPEYLPGLPELFELPELAPMPPLAEWVTLYISGGKKDKLSKTDIVGFLSKKGELQKEDVGKIELLDHMSFVAVKKELVRTVLKKIQGEKMKGDKYKIEVVRLG</sequence>
<evidence type="ECO:0000313" key="8">
    <source>
        <dbReference type="EMBL" id="AEE54015.1"/>
    </source>
</evidence>
<dbReference type="EMBL" id="CP002691">
    <property type="protein sequence ID" value="AEE54015.1"/>
    <property type="molecule type" value="Genomic_DNA"/>
</dbReference>
<keyword evidence="1" id="KW-0547">Nucleotide-binding</keyword>
<dbReference type="GO" id="GO:0003724">
    <property type="term" value="F:RNA helicase activity"/>
    <property type="evidence" value="ECO:0007669"/>
    <property type="project" value="TreeGrafter"/>
</dbReference>
<dbReference type="GO" id="GO:0005829">
    <property type="term" value="C:cytosol"/>
    <property type="evidence" value="ECO:0007669"/>
    <property type="project" value="TreeGrafter"/>
</dbReference>
<dbReference type="CDD" id="cd18787">
    <property type="entry name" value="SF2_C_DEAD"/>
    <property type="match status" value="1"/>
</dbReference>
<dbReference type="Gene3D" id="3.30.70.330">
    <property type="match status" value="1"/>
</dbReference>
<dbReference type="PANTHER" id="PTHR47959:SF1">
    <property type="entry name" value="ATP-DEPENDENT RNA HELICASE DBPA"/>
    <property type="match status" value="1"/>
</dbReference>
<evidence type="ECO:0000259" key="7">
    <source>
        <dbReference type="PROSITE" id="PS51194"/>
    </source>
</evidence>
<dbReference type="STRING" id="760192.Halhy_6194"/>
<evidence type="ECO:0000256" key="4">
    <source>
        <dbReference type="ARBA" id="ARBA00022840"/>
    </source>
</evidence>
<dbReference type="SMART" id="SM00490">
    <property type="entry name" value="HELICc"/>
    <property type="match status" value="1"/>
</dbReference>
<feature type="domain" description="Helicase ATP-binding" evidence="6">
    <location>
        <begin position="27"/>
        <end position="195"/>
    </location>
</feature>
<dbReference type="InterPro" id="IPR001650">
    <property type="entry name" value="Helicase_C-like"/>
</dbReference>
<dbReference type="SUPFAM" id="SSF52540">
    <property type="entry name" value="P-loop containing nucleoside triphosphate hydrolases"/>
    <property type="match status" value="2"/>
</dbReference>
<dbReference type="InterPro" id="IPR005580">
    <property type="entry name" value="DbpA/CsdA_RNA-bd_dom"/>
</dbReference>
<dbReference type="Gene3D" id="3.40.50.300">
    <property type="entry name" value="P-loop containing nucleotide triphosphate hydrolases"/>
    <property type="match status" value="2"/>
</dbReference>
<dbReference type="SMART" id="SM00487">
    <property type="entry name" value="DEXDc"/>
    <property type="match status" value="1"/>
</dbReference>
<dbReference type="InterPro" id="IPR012677">
    <property type="entry name" value="Nucleotide-bd_a/b_plait_sf"/>
</dbReference>
<dbReference type="AlphaFoldDB" id="F4L4V3"/>